<comment type="cofactor">
    <cofactor evidence="10">
        <name>Mg(2+)</name>
        <dbReference type="ChEBI" id="CHEBI:18420"/>
    </cofactor>
    <text evidence="10">Binds 1 Mg(2+) ion per subunit.</text>
</comment>
<comment type="caution">
    <text evidence="12">The sequence shown here is derived from an EMBL/GenBank/DDBJ whole genome shotgun (WGS) entry which is preliminary data.</text>
</comment>
<dbReference type="Proteomes" id="UP000488936">
    <property type="component" value="Unassembled WGS sequence"/>
</dbReference>
<dbReference type="Gene3D" id="3.90.950.10">
    <property type="match status" value="1"/>
</dbReference>
<dbReference type="GO" id="GO:0046872">
    <property type="term" value="F:metal ion binding"/>
    <property type="evidence" value="ECO:0007669"/>
    <property type="project" value="UniProtKB-KW"/>
</dbReference>
<dbReference type="GO" id="GO:0005829">
    <property type="term" value="C:cytosol"/>
    <property type="evidence" value="ECO:0007669"/>
    <property type="project" value="TreeGrafter"/>
</dbReference>
<dbReference type="OrthoDB" id="9807456at2"/>
<dbReference type="AlphaFoldDB" id="A0A7K1GK39"/>
<comment type="subunit">
    <text evidence="2 10">Homodimer.</text>
</comment>
<dbReference type="GO" id="GO:0009146">
    <property type="term" value="P:purine nucleoside triphosphate catabolic process"/>
    <property type="evidence" value="ECO:0007669"/>
    <property type="project" value="UniProtKB-UniRule"/>
</dbReference>
<evidence type="ECO:0000256" key="9">
    <source>
        <dbReference type="ARBA" id="ARBA00052017"/>
    </source>
</evidence>
<dbReference type="EMBL" id="WMJY01000006">
    <property type="protein sequence ID" value="MTH29110.1"/>
    <property type="molecule type" value="Genomic_DNA"/>
</dbReference>
<dbReference type="GO" id="GO:0036222">
    <property type="term" value="F:XTP diphosphatase activity"/>
    <property type="evidence" value="ECO:0007669"/>
    <property type="project" value="UniProtKB-UniRule"/>
</dbReference>
<dbReference type="NCBIfam" id="NF011398">
    <property type="entry name" value="PRK14823.1"/>
    <property type="match status" value="1"/>
</dbReference>
<evidence type="ECO:0000256" key="6">
    <source>
        <dbReference type="ARBA" id="ARBA00022842"/>
    </source>
</evidence>
<proteinExistence type="inferred from homology"/>
<comment type="catalytic activity">
    <reaction evidence="9 10">
        <text>XTP + H2O = XMP + diphosphate + H(+)</text>
        <dbReference type="Rhea" id="RHEA:28610"/>
        <dbReference type="ChEBI" id="CHEBI:15377"/>
        <dbReference type="ChEBI" id="CHEBI:15378"/>
        <dbReference type="ChEBI" id="CHEBI:33019"/>
        <dbReference type="ChEBI" id="CHEBI:57464"/>
        <dbReference type="ChEBI" id="CHEBI:61314"/>
        <dbReference type="EC" id="3.6.1.66"/>
    </reaction>
</comment>
<evidence type="ECO:0000313" key="12">
    <source>
        <dbReference type="EMBL" id="MTH29110.1"/>
    </source>
</evidence>
<dbReference type="GO" id="GO:0000166">
    <property type="term" value="F:nucleotide binding"/>
    <property type="evidence" value="ECO:0007669"/>
    <property type="project" value="UniProtKB-KW"/>
</dbReference>
<gene>
    <name evidence="12" type="ORF">GJV77_04140</name>
</gene>
<dbReference type="NCBIfam" id="TIGR00042">
    <property type="entry name" value="RdgB/HAM1 family non-canonical purine NTP pyrophosphatase"/>
    <property type="match status" value="1"/>
</dbReference>
<name>A0A7K1GK39_9FLAO</name>
<dbReference type="InterPro" id="IPR020922">
    <property type="entry name" value="dITP/XTP_pyrophosphatase"/>
</dbReference>
<feature type="binding site" evidence="10">
    <location>
        <position position="171"/>
    </location>
    <ligand>
        <name>substrate</name>
    </ligand>
</feature>
<protein>
    <recommendedName>
        <fullName evidence="10">dITP/XTP pyrophosphatase</fullName>
        <ecNumber evidence="10">3.6.1.66</ecNumber>
    </recommendedName>
    <alternativeName>
        <fullName evidence="10">Non-canonical purine NTP pyrophosphatase</fullName>
    </alternativeName>
    <alternativeName>
        <fullName evidence="10">Non-standard purine NTP pyrophosphatase</fullName>
    </alternativeName>
    <alternativeName>
        <fullName evidence="10">Nucleoside-triphosphate diphosphatase</fullName>
    </alternativeName>
    <alternativeName>
        <fullName evidence="10">Nucleoside-triphosphate pyrophosphatase</fullName>
        <shortName evidence="10">NTPase</shortName>
    </alternativeName>
</protein>
<keyword evidence="7 10" id="KW-0546">Nucleotide metabolism</keyword>
<feature type="binding site" evidence="10">
    <location>
        <position position="68"/>
    </location>
    <ligand>
        <name>Mg(2+)</name>
        <dbReference type="ChEBI" id="CHEBI:18420"/>
    </ligand>
</feature>
<evidence type="ECO:0000256" key="8">
    <source>
        <dbReference type="ARBA" id="ARBA00051875"/>
    </source>
</evidence>
<comment type="catalytic activity">
    <reaction evidence="10">
        <text>ITP + H2O = IMP + diphosphate + H(+)</text>
        <dbReference type="Rhea" id="RHEA:29399"/>
        <dbReference type="ChEBI" id="CHEBI:15377"/>
        <dbReference type="ChEBI" id="CHEBI:15378"/>
        <dbReference type="ChEBI" id="CHEBI:33019"/>
        <dbReference type="ChEBI" id="CHEBI:58053"/>
        <dbReference type="ChEBI" id="CHEBI:61402"/>
        <dbReference type="EC" id="3.6.1.66"/>
    </reaction>
</comment>
<dbReference type="PANTHER" id="PTHR11067:SF9">
    <property type="entry name" value="INOSINE TRIPHOSPHATE PYROPHOSPHATASE"/>
    <property type="match status" value="1"/>
</dbReference>
<sequence>MKLIFASNNKNKIKEIKNQLGEDFEILSLEDIGCNVDIPETADTIEGNALLKADYIKRHYGFDCFADDSGLEVDALDGAPGVYSARYAGEQKSDDANIDKLLYELKNQTNRKANFKTVIALHINGEQHLFTGLVDGTILTERKGTNGFGYDPIFMANGMDKSFAEIDINQKNAISHRGKAISQLVDFLINKTNK</sequence>
<dbReference type="RefSeq" id="WP_155035089.1">
    <property type="nucleotide sequence ID" value="NZ_JAYMMG010000011.1"/>
</dbReference>
<dbReference type="InterPro" id="IPR029001">
    <property type="entry name" value="ITPase-like_fam"/>
</dbReference>
<feature type="binding site" evidence="10">
    <location>
        <position position="69"/>
    </location>
    <ligand>
        <name>substrate</name>
    </ligand>
</feature>
<feature type="active site" description="Proton acceptor" evidence="10">
    <location>
        <position position="68"/>
    </location>
</feature>
<comment type="catalytic activity">
    <reaction evidence="8 10">
        <text>dITP + H2O = dIMP + diphosphate + H(+)</text>
        <dbReference type="Rhea" id="RHEA:28342"/>
        <dbReference type="ChEBI" id="CHEBI:15377"/>
        <dbReference type="ChEBI" id="CHEBI:15378"/>
        <dbReference type="ChEBI" id="CHEBI:33019"/>
        <dbReference type="ChEBI" id="CHEBI:61194"/>
        <dbReference type="ChEBI" id="CHEBI:61382"/>
        <dbReference type="EC" id="3.6.1.66"/>
    </reaction>
</comment>
<evidence type="ECO:0000313" key="13">
    <source>
        <dbReference type="Proteomes" id="UP000488936"/>
    </source>
</evidence>
<feature type="binding site" evidence="10">
    <location>
        <begin position="7"/>
        <end position="12"/>
    </location>
    <ligand>
        <name>substrate</name>
    </ligand>
</feature>
<evidence type="ECO:0000256" key="10">
    <source>
        <dbReference type="HAMAP-Rule" id="MF_01405"/>
    </source>
</evidence>
<accession>A0A7K1GK39</accession>
<dbReference type="GO" id="GO:0017111">
    <property type="term" value="F:ribonucleoside triphosphate phosphatase activity"/>
    <property type="evidence" value="ECO:0007669"/>
    <property type="project" value="InterPro"/>
</dbReference>
<evidence type="ECO:0000256" key="3">
    <source>
        <dbReference type="ARBA" id="ARBA00022723"/>
    </source>
</evidence>
<evidence type="ECO:0000256" key="11">
    <source>
        <dbReference type="RuleBase" id="RU003781"/>
    </source>
</evidence>
<evidence type="ECO:0000256" key="4">
    <source>
        <dbReference type="ARBA" id="ARBA00022741"/>
    </source>
</evidence>
<evidence type="ECO:0000256" key="7">
    <source>
        <dbReference type="ARBA" id="ARBA00023080"/>
    </source>
</evidence>
<keyword evidence="6 10" id="KW-0460">Magnesium</keyword>
<keyword evidence="3 10" id="KW-0479">Metal-binding</keyword>
<dbReference type="FunFam" id="3.90.950.10:FF:000001">
    <property type="entry name" value="dITP/XTP pyrophosphatase"/>
    <property type="match status" value="1"/>
</dbReference>
<dbReference type="GO" id="GO:0036220">
    <property type="term" value="F:ITP diphosphatase activity"/>
    <property type="evidence" value="ECO:0007669"/>
    <property type="project" value="UniProtKB-UniRule"/>
</dbReference>
<evidence type="ECO:0000256" key="2">
    <source>
        <dbReference type="ARBA" id="ARBA00011738"/>
    </source>
</evidence>
<organism evidence="12 13">
    <name type="scientific">Myroides pelagicus</name>
    <dbReference type="NCBI Taxonomy" id="270914"/>
    <lineage>
        <taxon>Bacteria</taxon>
        <taxon>Pseudomonadati</taxon>
        <taxon>Bacteroidota</taxon>
        <taxon>Flavobacteriia</taxon>
        <taxon>Flavobacteriales</taxon>
        <taxon>Flavobacteriaceae</taxon>
        <taxon>Myroides</taxon>
    </lineage>
</organism>
<dbReference type="GO" id="GO:0035870">
    <property type="term" value="F:dITP diphosphatase activity"/>
    <property type="evidence" value="ECO:0007669"/>
    <property type="project" value="UniProtKB-UniRule"/>
</dbReference>
<evidence type="ECO:0000256" key="5">
    <source>
        <dbReference type="ARBA" id="ARBA00022801"/>
    </source>
</evidence>
<dbReference type="EC" id="3.6.1.66" evidence="10"/>
<reference evidence="12 13" key="1">
    <citation type="journal article" date="2006" name="Int. J. Syst. Evol. Microbiol.">
        <title>Myroides pelagicus sp. nov., isolated from seawater in Thailand.</title>
        <authorList>
            <person name="Yoon J."/>
            <person name="Maneerat S."/>
            <person name="Kawai F."/>
            <person name="Yokota A."/>
        </authorList>
    </citation>
    <scope>NUCLEOTIDE SEQUENCE [LARGE SCALE GENOMIC DNA]</scope>
    <source>
        <strain evidence="12 13">SM1T</strain>
    </source>
</reference>
<evidence type="ECO:0000256" key="1">
    <source>
        <dbReference type="ARBA" id="ARBA00008023"/>
    </source>
</evidence>
<keyword evidence="4 10" id="KW-0547">Nucleotide-binding</keyword>
<keyword evidence="13" id="KW-1185">Reference proteome</keyword>
<dbReference type="SUPFAM" id="SSF52972">
    <property type="entry name" value="ITPase-like"/>
    <property type="match status" value="1"/>
</dbReference>
<dbReference type="InterPro" id="IPR002637">
    <property type="entry name" value="RdgB/HAM1"/>
</dbReference>
<feature type="binding site" evidence="10">
    <location>
        <begin position="176"/>
        <end position="177"/>
    </location>
    <ligand>
        <name>substrate</name>
    </ligand>
</feature>
<dbReference type="PANTHER" id="PTHR11067">
    <property type="entry name" value="INOSINE TRIPHOSPHATE PYROPHOSPHATASE/HAM1 PROTEIN"/>
    <property type="match status" value="1"/>
</dbReference>
<comment type="function">
    <text evidence="10">Pyrophosphatase that catalyzes the hydrolysis of nucleoside triphosphates to their monophosphate derivatives, with a high preference for the non-canonical purine nucleotides XTP (xanthosine triphosphate), dITP (deoxyinosine triphosphate) and ITP. Seems to function as a house-cleaning enzyme that removes non-canonical purine nucleotides from the nucleotide pool, thus preventing their incorporation into DNA/RNA and avoiding chromosomal lesions.</text>
</comment>
<keyword evidence="5 10" id="KW-0378">Hydrolase</keyword>
<feature type="binding site" evidence="10">
    <location>
        <begin position="148"/>
        <end position="151"/>
    </location>
    <ligand>
        <name>substrate</name>
    </ligand>
</feature>
<dbReference type="HAMAP" id="MF_01405">
    <property type="entry name" value="Non_canon_purine_NTPase"/>
    <property type="match status" value="1"/>
</dbReference>
<comment type="caution">
    <text evidence="10">Lacks conserved residue(s) required for the propagation of feature annotation.</text>
</comment>
<comment type="similarity">
    <text evidence="1 10 11">Belongs to the HAM1 NTPase family.</text>
</comment>
<dbReference type="CDD" id="cd00515">
    <property type="entry name" value="HAM1"/>
    <property type="match status" value="1"/>
</dbReference>
<dbReference type="GO" id="GO:0009117">
    <property type="term" value="P:nucleotide metabolic process"/>
    <property type="evidence" value="ECO:0007669"/>
    <property type="project" value="UniProtKB-KW"/>
</dbReference>
<dbReference type="Pfam" id="PF01725">
    <property type="entry name" value="Ham1p_like"/>
    <property type="match status" value="1"/>
</dbReference>